<evidence type="ECO:0000313" key="1">
    <source>
        <dbReference type="EMBL" id="KAK9026026.1"/>
    </source>
</evidence>
<evidence type="ECO:0000313" key="2">
    <source>
        <dbReference type="Proteomes" id="UP001396334"/>
    </source>
</evidence>
<keyword evidence="2" id="KW-1185">Reference proteome</keyword>
<dbReference type="EMBL" id="JBBPBN010000013">
    <property type="protein sequence ID" value="KAK9026026.1"/>
    <property type="molecule type" value="Genomic_DNA"/>
</dbReference>
<comment type="caution">
    <text evidence="1">The sequence shown here is derived from an EMBL/GenBank/DDBJ whole genome shotgun (WGS) entry which is preliminary data.</text>
</comment>
<protein>
    <submittedName>
        <fullName evidence="1">Uncharacterized protein</fullName>
    </submittedName>
</protein>
<dbReference type="Proteomes" id="UP001396334">
    <property type="component" value="Unassembled WGS sequence"/>
</dbReference>
<reference evidence="1 2" key="1">
    <citation type="journal article" date="2024" name="G3 (Bethesda)">
        <title>Genome assembly of Hibiscus sabdariffa L. provides insights into metabolisms of medicinal natural products.</title>
        <authorList>
            <person name="Kim T."/>
        </authorList>
    </citation>
    <scope>NUCLEOTIDE SEQUENCE [LARGE SCALE GENOMIC DNA]</scope>
    <source>
        <strain evidence="1">TK-2024</strain>
        <tissue evidence="1">Old leaves</tissue>
    </source>
</reference>
<accession>A0ABR2SL91</accession>
<organism evidence="1 2">
    <name type="scientific">Hibiscus sabdariffa</name>
    <name type="common">roselle</name>
    <dbReference type="NCBI Taxonomy" id="183260"/>
    <lineage>
        <taxon>Eukaryota</taxon>
        <taxon>Viridiplantae</taxon>
        <taxon>Streptophyta</taxon>
        <taxon>Embryophyta</taxon>
        <taxon>Tracheophyta</taxon>
        <taxon>Spermatophyta</taxon>
        <taxon>Magnoliopsida</taxon>
        <taxon>eudicotyledons</taxon>
        <taxon>Gunneridae</taxon>
        <taxon>Pentapetalae</taxon>
        <taxon>rosids</taxon>
        <taxon>malvids</taxon>
        <taxon>Malvales</taxon>
        <taxon>Malvaceae</taxon>
        <taxon>Malvoideae</taxon>
        <taxon>Hibiscus</taxon>
    </lineage>
</organism>
<sequence>MDPMRKGTIDLVVAKIYNFQVSAIGDGSCQWAFQMIAVQVEILQCTSLCKGGGNGSMEIVHLQVQRCKTWLKLPIHCGMAPLKLLRDKSRISRDFALHTSEIFPLKLLFETDRNVILGGNTGRSLSMKFDDKSRTVRFTSSDIDIGRLPSMINQEE</sequence>
<name>A0ABR2SL91_9ROSI</name>
<gene>
    <name evidence="1" type="ORF">V6N11_038874</name>
</gene>
<proteinExistence type="predicted"/>